<keyword evidence="4" id="KW-0326">Glycosidase</keyword>
<dbReference type="Gene3D" id="2.70.98.10">
    <property type="match status" value="1"/>
</dbReference>
<proteinExistence type="predicted"/>
<sequence length="151" mass="16657">MTESCTVLNASDNLLKVAVNYLGLPTGGDKNSSLFTVDLVYSIYGSGDVILECQVKPNPDLPPLPRVGLEFHLDKSMDLIKWYGRGPFECYPDRKAAAHVGVYEQDVDSLHVPYIVPGESSGRADVRWVTFQNKDGCGLLLPLMESLHQCK</sequence>
<dbReference type="GO" id="GO:0004565">
    <property type="term" value="F:beta-galactosidase activity"/>
    <property type="evidence" value="ECO:0007669"/>
    <property type="project" value="UniProtKB-EC"/>
</dbReference>
<feature type="domain" description="Beta galactosidase small chain/" evidence="5">
    <location>
        <begin position="6"/>
        <end position="148"/>
    </location>
</feature>
<dbReference type="GO" id="GO:0030246">
    <property type="term" value="F:carbohydrate binding"/>
    <property type="evidence" value="ECO:0007669"/>
    <property type="project" value="InterPro"/>
</dbReference>
<protein>
    <recommendedName>
        <fullName evidence="2">beta-galactosidase</fullName>
        <ecNumber evidence="2">3.2.1.23</ecNumber>
    </recommendedName>
</protein>
<evidence type="ECO:0000313" key="6">
    <source>
        <dbReference type="EMBL" id="KAL0425711.1"/>
    </source>
</evidence>
<dbReference type="InterPro" id="IPR014718">
    <property type="entry name" value="GH-type_carb-bd"/>
</dbReference>
<dbReference type="InterPro" id="IPR004199">
    <property type="entry name" value="B-gal_small/dom_5"/>
</dbReference>
<dbReference type="EC" id="3.2.1.23" evidence="2"/>
<evidence type="ECO:0000256" key="3">
    <source>
        <dbReference type="ARBA" id="ARBA00022801"/>
    </source>
</evidence>
<comment type="caution">
    <text evidence="6">The sequence shown here is derived from an EMBL/GenBank/DDBJ whole genome shotgun (WGS) entry which is preliminary data.</text>
</comment>
<dbReference type="GO" id="GO:0009341">
    <property type="term" value="C:beta-galactosidase complex"/>
    <property type="evidence" value="ECO:0007669"/>
    <property type="project" value="InterPro"/>
</dbReference>
<accession>A0AAW2VDE6</accession>
<dbReference type="SUPFAM" id="SSF74650">
    <property type="entry name" value="Galactose mutarotase-like"/>
    <property type="match status" value="1"/>
</dbReference>
<dbReference type="InterPro" id="IPR011013">
    <property type="entry name" value="Gal_mutarotase_sf_dom"/>
</dbReference>
<reference evidence="6" key="2">
    <citation type="journal article" date="2024" name="Plant">
        <title>Genomic evolution and insights into agronomic trait innovations of Sesamum species.</title>
        <authorList>
            <person name="Miao H."/>
            <person name="Wang L."/>
            <person name="Qu L."/>
            <person name="Liu H."/>
            <person name="Sun Y."/>
            <person name="Le M."/>
            <person name="Wang Q."/>
            <person name="Wei S."/>
            <person name="Zheng Y."/>
            <person name="Lin W."/>
            <person name="Duan Y."/>
            <person name="Cao H."/>
            <person name="Xiong S."/>
            <person name="Wang X."/>
            <person name="Wei L."/>
            <person name="Li C."/>
            <person name="Ma Q."/>
            <person name="Ju M."/>
            <person name="Zhao R."/>
            <person name="Li G."/>
            <person name="Mu C."/>
            <person name="Tian Q."/>
            <person name="Mei H."/>
            <person name="Zhang T."/>
            <person name="Gao T."/>
            <person name="Zhang H."/>
        </authorList>
    </citation>
    <scope>NUCLEOTIDE SEQUENCE</scope>
    <source>
        <strain evidence="6">G02</strain>
    </source>
</reference>
<dbReference type="AlphaFoldDB" id="A0AAW2VDE6"/>
<comment type="catalytic activity">
    <reaction evidence="1">
        <text>Hydrolysis of terminal non-reducing beta-D-galactose residues in beta-D-galactosides.</text>
        <dbReference type="EC" id="3.2.1.23"/>
    </reaction>
</comment>
<dbReference type="EMBL" id="JACGWJ010000004">
    <property type="protein sequence ID" value="KAL0425711.1"/>
    <property type="molecule type" value="Genomic_DNA"/>
</dbReference>
<reference evidence="6" key="1">
    <citation type="submission" date="2020-06" db="EMBL/GenBank/DDBJ databases">
        <authorList>
            <person name="Li T."/>
            <person name="Hu X."/>
            <person name="Zhang T."/>
            <person name="Song X."/>
            <person name="Zhang H."/>
            <person name="Dai N."/>
            <person name="Sheng W."/>
            <person name="Hou X."/>
            <person name="Wei L."/>
        </authorList>
    </citation>
    <scope>NUCLEOTIDE SEQUENCE</scope>
    <source>
        <strain evidence="6">G02</strain>
        <tissue evidence="6">Leaf</tissue>
    </source>
</reference>
<dbReference type="Pfam" id="PF02929">
    <property type="entry name" value="Bgal_small_N"/>
    <property type="match status" value="1"/>
</dbReference>
<dbReference type="InterPro" id="IPR050347">
    <property type="entry name" value="Bact_Beta-galactosidase"/>
</dbReference>
<evidence type="ECO:0000256" key="1">
    <source>
        <dbReference type="ARBA" id="ARBA00001412"/>
    </source>
</evidence>
<organism evidence="6">
    <name type="scientific">Sesamum radiatum</name>
    <name type="common">Black benniseed</name>
    <dbReference type="NCBI Taxonomy" id="300843"/>
    <lineage>
        <taxon>Eukaryota</taxon>
        <taxon>Viridiplantae</taxon>
        <taxon>Streptophyta</taxon>
        <taxon>Embryophyta</taxon>
        <taxon>Tracheophyta</taxon>
        <taxon>Spermatophyta</taxon>
        <taxon>Magnoliopsida</taxon>
        <taxon>eudicotyledons</taxon>
        <taxon>Gunneridae</taxon>
        <taxon>Pentapetalae</taxon>
        <taxon>asterids</taxon>
        <taxon>lamiids</taxon>
        <taxon>Lamiales</taxon>
        <taxon>Pedaliaceae</taxon>
        <taxon>Sesamum</taxon>
    </lineage>
</organism>
<dbReference type="PANTHER" id="PTHR46323:SF2">
    <property type="entry name" value="BETA-GALACTOSIDASE"/>
    <property type="match status" value="1"/>
</dbReference>
<evidence type="ECO:0000256" key="4">
    <source>
        <dbReference type="ARBA" id="ARBA00023295"/>
    </source>
</evidence>
<dbReference type="GO" id="GO:0005990">
    <property type="term" value="P:lactose catabolic process"/>
    <property type="evidence" value="ECO:0007669"/>
    <property type="project" value="TreeGrafter"/>
</dbReference>
<evidence type="ECO:0000259" key="5">
    <source>
        <dbReference type="SMART" id="SM01038"/>
    </source>
</evidence>
<dbReference type="PANTHER" id="PTHR46323">
    <property type="entry name" value="BETA-GALACTOSIDASE"/>
    <property type="match status" value="1"/>
</dbReference>
<evidence type="ECO:0000256" key="2">
    <source>
        <dbReference type="ARBA" id="ARBA00012756"/>
    </source>
</evidence>
<gene>
    <name evidence="6" type="ORF">Sradi_1105900</name>
</gene>
<dbReference type="SMART" id="SM01038">
    <property type="entry name" value="Bgal_small_N"/>
    <property type="match status" value="1"/>
</dbReference>
<keyword evidence="3" id="KW-0378">Hydrolase</keyword>
<name>A0AAW2VDE6_SESRA</name>